<sequence>MMESPMLHVRSDPVLLGVLIVLCFCWLVLFALRAFRTHIAEQQKSKKALLEPGPWSLVCMVLHFGFGLYVTEGYSRLCSSPGSRNTGVFEIFPSYWVYRLSTSANFYFMWQLRAKLTEYQEFQGRGYKIVMAVYCIVCCLHFVANMATACISWTTESSFSETCDGEFVYIPLGSDSAYNQTCTKDQCESQFVQKLSELLAGLILLLELIATFSTIFLFWAPLRTARSQDYLYRNNGNGASSSSDTTLKNGSTDLKEDIIYAQREVQKFTEEWQARAAGAQMVAQAQVAGAHVDIENQQQTLTVLYWNLVAACMAQLFDTCVAGWSIYRAVNYQMIGHRPLQIGHFFNVFFYTMYYCLVFRDHRWAIDTFQRSCAGRKVRRVVPGNNTADENNQ</sequence>
<feature type="transmembrane region" description="Helical" evidence="1">
    <location>
        <begin position="304"/>
        <end position="327"/>
    </location>
</feature>
<keyword evidence="1" id="KW-1133">Transmembrane helix</keyword>
<proteinExistence type="predicted"/>
<evidence type="ECO:0000313" key="2">
    <source>
        <dbReference type="EMBL" id="CAE0630332.1"/>
    </source>
</evidence>
<feature type="transmembrane region" description="Helical" evidence="1">
    <location>
        <begin position="91"/>
        <end position="110"/>
    </location>
</feature>
<organism evidence="2">
    <name type="scientific">Heterosigma akashiwo</name>
    <name type="common">Chromophytic alga</name>
    <name type="synonym">Heterosigma carterae</name>
    <dbReference type="NCBI Taxonomy" id="2829"/>
    <lineage>
        <taxon>Eukaryota</taxon>
        <taxon>Sar</taxon>
        <taxon>Stramenopiles</taxon>
        <taxon>Ochrophyta</taxon>
        <taxon>Raphidophyceae</taxon>
        <taxon>Chattonellales</taxon>
        <taxon>Chattonellaceae</taxon>
        <taxon>Heterosigma</taxon>
    </lineage>
</organism>
<reference evidence="2" key="1">
    <citation type="submission" date="2021-01" db="EMBL/GenBank/DDBJ databases">
        <authorList>
            <person name="Corre E."/>
            <person name="Pelletier E."/>
            <person name="Niang G."/>
            <person name="Scheremetjew M."/>
            <person name="Finn R."/>
            <person name="Kale V."/>
            <person name="Holt S."/>
            <person name="Cochrane G."/>
            <person name="Meng A."/>
            <person name="Brown T."/>
            <person name="Cohen L."/>
        </authorList>
    </citation>
    <scope>NUCLEOTIDE SEQUENCE</scope>
    <source>
        <strain evidence="2">CCMP3107</strain>
    </source>
</reference>
<feature type="transmembrane region" description="Helical" evidence="1">
    <location>
        <begin position="198"/>
        <end position="220"/>
    </location>
</feature>
<keyword evidence="1" id="KW-0812">Transmembrane</keyword>
<protein>
    <submittedName>
        <fullName evidence="2">Uncharacterized protein</fullName>
    </submittedName>
</protein>
<evidence type="ECO:0000256" key="1">
    <source>
        <dbReference type="SAM" id="Phobius"/>
    </source>
</evidence>
<accession>A0A7S3XRS5</accession>
<dbReference type="AlphaFoldDB" id="A0A7S3XRS5"/>
<feature type="transmembrane region" description="Helical" evidence="1">
    <location>
        <begin position="339"/>
        <end position="357"/>
    </location>
</feature>
<keyword evidence="1" id="KW-0472">Membrane</keyword>
<feature type="transmembrane region" description="Helical" evidence="1">
    <location>
        <begin position="131"/>
        <end position="154"/>
    </location>
</feature>
<feature type="transmembrane region" description="Helical" evidence="1">
    <location>
        <begin position="53"/>
        <end position="71"/>
    </location>
</feature>
<name>A0A7S3XRS5_HETAK</name>
<gene>
    <name evidence="2" type="ORF">HAKA00212_LOCUS9028</name>
</gene>
<dbReference type="EMBL" id="HBIU01019431">
    <property type="protein sequence ID" value="CAE0630332.1"/>
    <property type="molecule type" value="Transcribed_RNA"/>
</dbReference>
<feature type="transmembrane region" description="Helical" evidence="1">
    <location>
        <begin position="14"/>
        <end position="32"/>
    </location>
</feature>